<organism evidence="1 2">
    <name type="scientific">Hoyosella rhizosphaerae</name>
    <dbReference type="NCBI Taxonomy" id="1755582"/>
    <lineage>
        <taxon>Bacteria</taxon>
        <taxon>Bacillati</taxon>
        <taxon>Actinomycetota</taxon>
        <taxon>Actinomycetes</taxon>
        <taxon>Mycobacteriales</taxon>
        <taxon>Hoyosellaceae</taxon>
        <taxon>Hoyosella</taxon>
    </lineage>
</organism>
<accession>A0A916U763</accession>
<dbReference type="Gene3D" id="3.40.50.10330">
    <property type="entry name" value="Probable inorganic polyphosphate/atp-NAD kinase, domain 1"/>
    <property type="match status" value="1"/>
</dbReference>
<dbReference type="EMBL" id="BMJH01000001">
    <property type="protein sequence ID" value="GGC62017.1"/>
    <property type="molecule type" value="Genomic_DNA"/>
</dbReference>
<dbReference type="AlphaFoldDB" id="A0A916U763"/>
<reference evidence="1" key="1">
    <citation type="journal article" date="2014" name="Int. J. Syst. Evol. Microbiol.">
        <title>Complete genome sequence of Corynebacterium casei LMG S-19264T (=DSM 44701T), isolated from a smear-ripened cheese.</title>
        <authorList>
            <consortium name="US DOE Joint Genome Institute (JGI-PGF)"/>
            <person name="Walter F."/>
            <person name="Albersmeier A."/>
            <person name="Kalinowski J."/>
            <person name="Ruckert C."/>
        </authorList>
    </citation>
    <scope>NUCLEOTIDE SEQUENCE</scope>
    <source>
        <strain evidence="1">CGMCC 1.15478</strain>
    </source>
</reference>
<evidence type="ECO:0000313" key="1">
    <source>
        <dbReference type="EMBL" id="GGC62017.1"/>
    </source>
</evidence>
<proteinExistence type="predicted"/>
<protein>
    <submittedName>
        <fullName evidence="1">Uncharacterized protein</fullName>
    </submittedName>
</protein>
<sequence>MTIVVLTTRDFLTPSLLQSQRVVALSGTAARAEIDAATADAGRVIVVGDDALLAAVLTRLMRKDRLAVDVGYVPAGRSRARRLYGLPKGTAACKLALSGTALPFPLIRDETGTVVVGSATMVGEGEDPMFGEAYVDNSLLFRGPIRGVEVRPTKTLPGLRASVIARGVRPRRWLAGRAIQTGARAISLTRDDVAHPRIVTRSTFYRHTENWRLVCLKEAPPTS</sequence>
<dbReference type="InterPro" id="IPR017438">
    <property type="entry name" value="ATP-NAD_kinase_N"/>
</dbReference>
<gene>
    <name evidence="1" type="ORF">GCM10011410_13110</name>
</gene>
<dbReference type="InterPro" id="IPR016064">
    <property type="entry name" value="NAD/diacylglycerol_kinase_sf"/>
</dbReference>
<evidence type="ECO:0000313" key="2">
    <source>
        <dbReference type="Proteomes" id="UP000641514"/>
    </source>
</evidence>
<comment type="caution">
    <text evidence="1">The sequence shown here is derived from an EMBL/GenBank/DDBJ whole genome shotgun (WGS) entry which is preliminary data.</text>
</comment>
<reference evidence="1" key="2">
    <citation type="submission" date="2020-09" db="EMBL/GenBank/DDBJ databases">
        <authorList>
            <person name="Sun Q."/>
            <person name="Zhou Y."/>
        </authorList>
    </citation>
    <scope>NUCLEOTIDE SEQUENCE</scope>
    <source>
        <strain evidence="1">CGMCC 1.15478</strain>
    </source>
</reference>
<dbReference type="SUPFAM" id="SSF111331">
    <property type="entry name" value="NAD kinase/diacylglycerol kinase-like"/>
    <property type="match status" value="1"/>
</dbReference>
<keyword evidence="2" id="KW-1185">Reference proteome</keyword>
<dbReference type="Proteomes" id="UP000641514">
    <property type="component" value="Unassembled WGS sequence"/>
</dbReference>
<name>A0A916U763_9ACTN</name>